<feature type="region of interest" description="Disordered" evidence="1">
    <location>
        <begin position="137"/>
        <end position="160"/>
    </location>
</feature>
<proteinExistence type="predicted"/>
<evidence type="ECO:0000256" key="1">
    <source>
        <dbReference type="SAM" id="MobiDB-lite"/>
    </source>
</evidence>
<comment type="caution">
    <text evidence="3">The sequence shown here is derived from an EMBL/GenBank/DDBJ whole genome shotgun (WGS) entry which is preliminary data.</text>
</comment>
<gene>
    <name evidence="3" type="ORF">VKT23_005970</name>
</gene>
<organism evidence="3 4">
    <name type="scientific">Marasmiellus scandens</name>
    <dbReference type="NCBI Taxonomy" id="2682957"/>
    <lineage>
        <taxon>Eukaryota</taxon>
        <taxon>Fungi</taxon>
        <taxon>Dikarya</taxon>
        <taxon>Basidiomycota</taxon>
        <taxon>Agaricomycotina</taxon>
        <taxon>Agaricomycetes</taxon>
        <taxon>Agaricomycetidae</taxon>
        <taxon>Agaricales</taxon>
        <taxon>Marasmiineae</taxon>
        <taxon>Omphalotaceae</taxon>
        <taxon>Marasmiellus</taxon>
    </lineage>
</organism>
<sequence length="270" mass="28876">MGPPSSKISGQNQTVALSILVDAISLNDATITGTSGSPTSFITSTASSASPLPSTSPVSPTLSGLPLPKSPKTGIIVGTIFGGVIFVSVALAGFFYCRKYLWKNGLPKADHILPFMQGRSLNQSTGTGIFSKRNGRAQNVQTTSNTSPTNIQRMNTSATSSTRSQLWLSRNNRHGQIQIPQDNSRLTVNDRSVPVNDSVVTFNAQPHIGPAQELVEQGAGFQVTEGDLPAQAQAIGNLSTDELVRLLHQRLQTGTYNHWDEEPPPDYYTA</sequence>
<feature type="transmembrane region" description="Helical" evidence="2">
    <location>
        <begin position="75"/>
        <end position="97"/>
    </location>
</feature>
<reference evidence="3 4" key="1">
    <citation type="submission" date="2024-01" db="EMBL/GenBank/DDBJ databases">
        <title>A draft genome for the cacao thread blight pathogen Marasmiellus scandens.</title>
        <authorList>
            <person name="Baruah I.K."/>
            <person name="Leung J."/>
            <person name="Bukari Y."/>
            <person name="Amoako-Attah I."/>
            <person name="Meinhardt L.W."/>
            <person name="Bailey B.A."/>
            <person name="Cohen S.P."/>
        </authorList>
    </citation>
    <scope>NUCLEOTIDE SEQUENCE [LARGE SCALE GENOMIC DNA]</scope>
    <source>
        <strain evidence="3 4">GH-19</strain>
    </source>
</reference>
<dbReference type="EMBL" id="JBANRG010000007">
    <property type="protein sequence ID" value="KAK7464763.1"/>
    <property type="molecule type" value="Genomic_DNA"/>
</dbReference>
<evidence type="ECO:0000256" key="2">
    <source>
        <dbReference type="SAM" id="Phobius"/>
    </source>
</evidence>
<keyword evidence="2" id="KW-1133">Transmembrane helix</keyword>
<keyword evidence="2" id="KW-0812">Transmembrane</keyword>
<evidence type="ECO:0000313" key="4">
    <source>
        <dbReference type="Proteomes" id="UP001498398"/>
    </source>
</evidence>
<keyword evidence="2" id="KW-0472">Membrane</keyword>
<feature type="region of interest" description="Disordered" evidence="1">
    <location>
        <begin position="42"/>
        <end position="63"/>
    </location>
</feature>
<name>A0ABR1JTC1_9AGAR</name>
<keyword evidence="4" id="KW-1185">Reference proteome</keyword>
<protein>
    <submittedName>
        <fullName evidence="3">Uncharacterized protein</fullName>
    </submittedName>
</protein>
<dbReference type="Proteomes" id="UP001498398">
    <property type="component" value="Unassembled WGS sequence"/>
</dbReference>
<evidence type="ECO:0000313" key="3">
    <source>
        <dbReference type="EMBL" id="KAK7464763.1"/>
    </source>
</evidence>
<accession>A0ABR1JTC1</accession>